<proteinExistence type="predicted"/>
<organism evidence="1">
    <name type="scientific">bioreactor metagenome</name>
    <dbReference type="NCBI Taxonomy" id="1076179"/>
    <lineage>
        <taxon>unclassified sequences</taxon>
        <taxon>metagenomes</taxon>
        <taxon>ecological metagenomes</taxon>
    </lineage>
</organism>
<dbReference type="AlphaFoldDB" id="A0A645JJB7"/>
<protein>
    <submittedName>
        <fullName evidence="1">Uncharacterized protein</fullName>
    </submittedName>
</protein>
<name>A0A645JJB7_9ZZZZ</name>
<accession>A0A645JJB7</accession>
<sequence length="123" mass="14379">MPYEIDLQTILLDGFQVNTFRYLLDQFTQQINRLPAVTLQVLDDLLTRKQCLSLLFEAFDLIELLVQDGNFLLQEIVGTLLLADRIVDERISGKYDQCAKHEHQSGQHEKLLTPRLLRFFAMR</sequence>
<gene>
    <name evidence="1" type="ORF">SDC9_211534</name>
</gene>
<dbReference type="EMBL" id="VSSQ01143664">
    <property type="protein sequence ID" value="MPN63768.1"/>
    <property type="molecule type" value="Genomic_DNA"/>
</dbReference>
<comment type="caution">
    <text evidence="1">The sequence shown here is derived from an EMBL/GenBank/DDBJ whole genome shotgun (WGS) entry which is preliminary data.</text>
</comment>
<evidence type="ECO:0000313" key="1">
    <source>
        <dbReference type="EMBL" id="MPN63768.1"/>
    </source>
</evidence>
<reference evidence="1" key="1">
    <citation type="submission" date="2019-08" db="EMBL/GenBank/DDBJ databases">
        <authorList>
            <person name="Kucharzyk K."/>
            <person name="Murdoch R.W."/>
            <person name="Higgins S."/>
            <person name="Loffler F."/>
        </authorList>
    </citation>
    <scope>NUCLEOTIDE SEQUENCE</scope>
</reference>